<comment type="caution">
    <text evidence="3">The sequence shown here is derived from an EMBL/GenBank/DDBJ whole genome shotgun (WGS) entry which is preliminary data.</text>
</comment>
<gene>
    <name evidence="2" type="ORF">ENP94_00725</name>
    <name evidence="3" type="ORF">ENS16_04670</name>
</gene>
<reference evidence="3" key="1">
    <citation type="journal article" date="2020" name="mSystems">
        <title>Genome- and Community-Level Interaction Insights into Carbon Utilization and Element Cycling Functions of Hydrothermarchaeota in Hydrothermal Sediment.</title>
        <authorList>
            <person name="Zhou Z."/>
            <person name="Liu Y."/>
            <person name="Xu W."/>
            <person name="Pan J."/>
            <person name="Luo Z.H."/>
            <person name="Li M."/>
        </authorList>
    </citation>
    <scope>NUCLEOTIDE SEQUENCE [LARGE SCALE GENOMIC DNA]</scope>
    <source>
        <strain evidence="2">SpSt-265</strain>
        <strain evidence="3">SpSt-465</strain>
    </source>
</reference>
<dbReference type="NCBIfam" id="TIGR04183">
    <property type="entry name" value="Por_Secre_tail"/>
    <property type="match status" value="1"/>
</dbReference>
<dbReference type="EMBL" id="DSLG01000002">
    <property type="protein sequence ID" value="HEA86518.1"/>
    <property type="molecule type" value="Genomic_DNA"/>
</dbReference>
<dbReference type="AlphaFoldDB" id="A0A7C3EHN8"/>
<feature type="signal peptide" evidence="1">
    <location>
        <begin position="1"/>
        <end position="25"/>
    </location>
</feature>
<keyword evidence="1" id="KW-0732">Signal</keyword>
<dbReference type="InterPro" id="IPR026444">
    <property type="entry name" value="Secre_tail"/>
</dbReference>
<organism evidence="3">
    <name type="scientific">candidate division WOR-3 bacterium</name>
    <dbReference type="NCBI Taxonomy" id="2052148"/>
    <lineage>
        <taxon>Bacteria</taxon>
        <taxon>Bacteria division WOR-3</taxon>
    </lineage>
</organism>
<evidence type="ECO:0000313" key="2">
    <source>
        <dbReference type="EMBL" id="HEA86518.1"/>
    </source>
</evidence>
<dbReference type="Gene3D" id="2.60.40.10">
    <property type="entry name" value="Immunoglobulins"/>
    <property type="match status" value="1"/>
</dbReference>
<evidence type="ECO:0000313" key="3">
    <source>
        <dbReference type="EMBL" id="HFJ53966.1"/>
    </source>
</evidence>
<dbReference type="EMBL" id="DSTU01000006">
    <property type="protein sequence ID" value="HFJ53966.1"/>
    <property type="molecule type" value="Genomic_DNA"/>
</dbReference>
<dbReference type="InterPro" id="IPR013783">
    <property type="entry name" value="Ig-like_fold"/>
</dbReference>
<name>A0A7C3EHN8_UNCW3</name>
<proteinExistence type="predicted"/>
<accession>A0A7C3EHN8</accession>
<protein>
    <submittedName>
        <fullName evidence="3">T9SS type A sorting domain-containing protein</fullName>
    </submittedName>
</protein>
<sequence>MKLLSVVTSLAVVTALAWGALPATPAGPGSLLSRSEEVLTPAVSDNGLPAVDFFADETLHFDGVPYTGVGLTSGGTFYSAARFTPTSACTLKAILFYQWHNSSNDYAYVFGEGNDTTPGAVLESVPYSGADSMRWKRIDLNPPLVLPAGSDFWACVRLTHTAGRYPIGCDAGPMVRNRGGFLSNNRTSWRQLADQGLDYNWNIRAVISRIPGLAHDVGVSRILVPEPNVGPGNYQPVARVVNYGTNAESNFQVYCWIDSGAVRVYNQSVTVTSAVQPGSRTDVTFPVWHTGPGGASYTVTMFTDLSGDLNRANDTARQTTSIANVFALMDHDTGYCRLTVSCFGPVGYDAPADAGSGFRYPKTAASALYYGSFVMGTDTGYVADRYYGRPASQINSDLVAVESLRAIVPPGIGDEHFYASFSDAAHPRPKSLRVVQHSYMSADPSYDDFIVIVYDIQNQGSSAVNGLYAGLFMDFDIGSSPTTNQGTSDTVRRLVYMRQASGANPTVGVRILEPAGFRNLSLVDHAIYVYPDTAMTENMKWRFLNGTIVQRSSNRPYDWSIVASAGPFDINPGGTARLAVAVVGGSDENGLRANADAAQVWYNTNVGLAEAPAVVKPVKFRVSPNPFGRRTRVYYHAGAAGRIRLEAFDAAGRRVEQVEFDVAPGSGSYLWQPQGLNRGVYFLKVSTPDGMAETKVLRLN</sequence>
<evidence type="ECO:0000256" key="1">
    <source>
        <dbReference type="SAM" id="SignalP"/>
    </source>
</evidence>
<feature type="chain" id="PRO_5039820286" evidence="1">
    <location>
        <begin position="26"/>
        <end position="700"/>
    </location>
</feature>